<dbReference type="Proteomes" id="UP001240777">
    <property type="component" value="Unassembled WGS sequence"/>
</dbReference>
<accession>A0AA90PLJ2</accession>
<dbReference type="PANTHER" id="PTHR43420">
    <property type="entry name" value="ACETYLTRANSFERASE"/>
    <property type="match status" value="1"/>
</dbReference>
<keyword evidence="2 5" id="KW-0012">Acyltransferase</keyword>
<evidence type="ECO:0000256" key="1">
    <source>
        <dbReference type="ARBA" id="ARBA00022679"/>
    </source>
</evidence>
<name>A0AA90PLJ2_9HELI</name>
<evidence type="ECO:0000313" key="6">
    <source>
        <dbReference type="Proteomes" id="UP001177258"/>
    </source>
</evidence>
<feature type="domain" description="N-acetyltransferase" evidence="3">
    <location>
        <begin position="1"/>
        <end position="144"/>
    </location>
</feature>
<evidence type="ECO:0000256" key="2">
    <source>
        <dbReference type="ARBA" id="ARBA00023315"/>
    </source>
</evidence>
<organism evidence="5 6">
    <name type="scientific">Helicobacter cappadocius</name>
    <dbReference type="NCBI Taxonomy" id="3063998"/>
    <lineage>
        <taxon>Bacteria</taxon>
        <taxon>Pseudomonadati</taxon>
        <taxon>Campylobacterota</taxon>
        <taxon>Epsilonproteobacteria</taxon>
        <taxon>Campylobacterales</taxon>
        <taxon>Helicobacteraceae</taxon>
        <taxon>Helicobacter</taxon>
    </lineage>
</organism>
<dbReference type="InterPro" id="IPR016181">
    <property type="entry name" value="Acyl_CoA_acyltransferase"/>
</dbReference>
<evidence type="ECO:0000313" key="7">
    <source>
        <dbReference type="Proteomes" id="UP001240777"/>
    </source>
</evidence>
<dbReference type="InterPro" id="IPR000182">
    <property type="entry name" value="GNAT_dom"/>
</dbReference>
<evidence type="ECO:0000259" key="3">
    <source>
        <dbReference type="PROSITE" id="PS51186"/>
    </source>
</evidence>
<reference evidence="4 6" key="3">
    <citation type="journal article" date="2024" name="Syst. Appl. Microbiol.">
        <title>Helicobacter cappadocius sp. nov., from lizards: The first psychrotrophic Helicobacter species.</title>
        <authorList>
            <person name="Aydin F."/>
            <person name="Tarhane S."/>
            <person name="Karakaya E."/>
            <person name="Abay S."/>
            <person name="Kayman T."/>
            <person name="Guran O."/>
            <person name="Bozkurt E."/>
            <person name="Uzum N."/>
            <person name="Avci A."/>
            <person name="Olgun K."/>
            <person name="Jablonski D."/>
            <person name="Guran C."/>
            <person name="Burcin Saticioglu I."/>
        </authorList>
    </citation>
    <scope>NUCLEOTIDE SEQUENCE [LARGE SCALE GENOMIC DNA]</scope>
    <source>
        <strain evidence="4">Faydin-H75</strain>
        <strain evidence="6">faydin-H76</strain>
    </source>
</reference>
<dbReference type="EMBL" id="JAUYZK010000012">
    <property type="protein sequence ID" value="MDP2539625.1"/>
    <property type="molecule type" value="Genomic_DNA"/>
</dbReference>
<reference evidence="5 7" key="1">
    <citation type="submission" date="2023-07" db="EMBL/GenBank/DDBJ databases">
        <title>Unpublished Manusciprt.</title>
        <authorList>
            <person name="Aydin F."/>
            <person name="Tarhane S."/>
            <person name="Saticioglu I.B."/>
            <person name="Karakaya E."/>
            <person name="Abay S."/>
            <person name="Guran O."/>
            <person name="Bozkurt E."/>
            <person name="Uzum N."/>
            <person name="Olgun K."/>
            <person name="Jablonski D."/>
        </authorList>
    </citation>
    <scope>NUCLEOTIDE SEQUENCE</scope>
    <source>
        <strain evidence="7">faydin-H75</strain>
        <strain evidence="5">Faydin-H76</strain>
    </source>
</reference>
<sequence length="145" mass="16666">MIRSAKQDDLKKLYRLEESLFTLKEGRFTPSIFRYHFKLKNRIFVLCEGEEIAGYLLVIMYAKSARIYSLAVDSKHQGKGYGKKLCEYAINLALKASKKSISLEVRSSNQKAISLYLLLGFSTQKVLSSYYGDEDGIKMKKQLMK</sequence>
<dbReference type="CDD" id="cd04301">
    <property type="entry name" value="NAT_SF"/>
    <property type="match status" value="1"/>
</dbReference>
<dbReference type="PROSITE" id="PS51186">
    <property type="entry name" value="GNAT"/>
    <property type="match status" value="1"/>
</dbReference>
<gene>
    <name evidence="4" type="ORF">Q5I04_07165</name>
    <name evidence="5" type="ORF">Q5I06_07550</name>
</gene>
<comment type="caution">
    <text evidence="5">The sequence shown here is derived from an EMBL/GenBank/DDBJ whole genome shotgun (WGS) entry which is preliminary data.</text>
</comment>
<proteinExistence type="predicted"/>
<evidence type="ECO:0000313" key="5">
    <source>
        <dbReference type="EMBL" id="MDP2539625.1"/>
    </source>
</evidence>
<keyword evidence="1 5" id="KW-0808">Transferase</keyword>
<dbReference type="RefSeq" id="WP_305517527.1">
    <property type="nucleotide sequence ID" value="NZ_JAUPEV010000012.1"/>
</dbReference>
<dbReference type="EC" id="2.3.1.-" evidence="5"/>
<dbReference type="Gene3D" id="3.40.630.30">
    <property type="match status" value="1"/>
</dbReference>
<dbReference type="EMBL" id="JAUPEV010000012">
    <property type="protein sequence ID" value="MDO7253687.1"/>
    <property type="molecule type" value="Genomic_DNA"/>
</dbReference>
<dbReference type="Proteomes" id="UP001177258">
    <property type="component" value="Unassembled WGS sequence"/>
</dbReference>
<dbReference type="Pfam" id="PF00583">
    <property type="entry name" value="Acetyltransf_1"/>
    <property type="match status" value="1"/>
</dbReference>
<evidence type="ECO:0000313" key="4">
    <source>
        <dbReference type="EMBL" id="MDO7253687.1"/>
    </source>
</evidence>
<keyword evidence="7" id="KW-1185">Reference proteome</keyword>
<dbReference type="SUPFAM" id="SSF55729">
    <property type="entry name" value="Acyl-CoA N-acyltransferases (Nat)"/>
    <property type="match status" value="1"/>
</dbReference>
<protein>
    <submittedName>
        <fullName evidence="5">GNAT family N-acetyltransferase</fullName>
        <ecNumber evidence="5">2.3.1.-</ecNumber>
    </submittedName>
</protein>
<reference evidence="4" key="2">
    <citation type="submission" date="2023-07" db="EMBL/GenBank/DDBJ databases">
        <authorList>
            <person name="Aydin F."/>
            <person name="Tarhane S."/>
            <person name="Saticioglu I.B."/>
            <person name="Karakaya E."/>
            <person name="Abay S."/>
            <person name="Guran O."/>
            <person name="Bozkurt E."/>
            <person name="Uzum N."/>
            <person name="Olgun K."/>
            <person name="Jablonski D."/>
        </authorList>
    </citation>
    <scope>NUCLEOTIDE SEQUENCE</scope>
    <source>
        <strain evidence="4">Faydin-H75</strain>
    </source>
</reference>
<dbReference type="InterPro" id="IPR050680">
    <property type="entry name" value="YpeA/RimI_acetyltransf"/>
</dbReference>
<dbReference type="GO" id="GO:0016747">
    <property type="term" value="F:acyltransferase activity, transferring groups other than amino-acyl groups"/>
    <property type="evidence" value="ECO:0007669"/>
    <property type="project" value="InterPro"/>
</dbReference>
<dbReference type="AlphaFoldDB" id="A0AA90PLJ2"/>